<evidence type="ECO:0000256" key="4">
    <source>
        <dbReference type="SAM" id="SignalP"/>
    </source>
</evidence>
<feature type="chain" id="PRO_5009929940" evidence="4">
    <location>
        <begin position="19"/>
        <end position="316"/>
    </location>
</feature>
<dbReference type="Proteomes" id="UP000184600">
    <property type="component" value="Unassembled WGS sequence"/>
</dbReference>
<dbReference type="RefSeq" id="WP_073586272.1">
    <property type="nucleotide sequence ID" value="NZ_AP024897.1"/>
</dbReference>
<dbReference type="InterPro" id="IPR023614">
    <property type="entry name" value="Porin_dom_sf"/>
</dbReference>
<dbReference type="STRING" id="1117707.VQ7734_04603"/>
<dbReference type="InterPro" id="IPR050298">
    <property type="entry name" value="Gram-neg_bact_OMP"/>
</dbReference>
<dbReference type="PANTHER" id="PTHR34501:SF2">
    <property type="entry name" value="OUTER MEMBRANE PORIN F-RELATED"/>
    <property type="match status" value="1"/>
</dbReference>
<organism evidence="6 7">
    <name type="scientific">Vibrio quintilis</name>
    <dbReference type="NCBI Taxonomy" id="1117707"/>
    <lineage>
        <taxon>Bacteria</taxon>
        <taxon>Pseudomonadati</taxon>
        <taxon>Pseudomonadota</taxon>
        <taxon>Gammaproteobacteria</taxon>
        <taxon>Vibrionales</taxon>
        <taxon>Vibrionaceae</taxon>
        <taxon>Vibrio</taxon>
    </lineage>
</organism>
<sequence>MKKTLVALAVLAAGSAHAAEVYNNDGVSVSISGSAEVQYIQDFEQDGGPNVDATTRLDDGDVTITTSIEMTDDWATVAGLSYDLATDDRDAETDKLYVGFESSEYGTITFGRQTLIADDDGIGKDFELGDAQYFSDQVESADDVVKYVYDNGQFYFGLSHDLDASNGDSTSGVEVLDGRIGARFDDLDVRLYVYTDEYTGGDETTAFNLEAEYTFDAFNIAASYGEAEVENNAGVTQTDTAYFELNGSYTVDKFTYAIGYAFSSEDESDKDTDNIYANVVYQLHANVRTYAEIGYKDIDDEADYDLGYLVGMEVKF</sequence>
<comment type="subcellular location">
    <subcellularLocation>
        <location evidence="1">Cell outer membrane</location>
        <topology evidence="1">Multi-pass membrane protein</topology>
    </subcellularLocation>
</comment>
<evidence type="ECO:0000256" key="1">
    <source>
        <dbReference type="ARBA" id="ARBA00004571"/>
    </source>
</evidence>
<evidence type="ECO:0000256" key="3">
    <source>
        <dbReference type="ARBA" id="ARBA00023136"/>
    </source>
</evidence>
<keyword evidence="3" id="KW-0472">Membrane</keyword>
<dbReference type="SUPFAM" id="SSF56935">
    <property type="entry name" value="Porins"/>
    <property type="match status" value="1"/>
</dbReference>
<dbReference type="OrthoDB" id="6213950at2"/>
<dbReference type="AlphaFoldDB" id="A0A1M7Z1S4"/>
<accession>A0A1M7Z1S4</accession>
<dbReference type="Gene3D" id="2.40.160.10">
    <property type="entry name" value="Porin"/>
    <property type="match status" value="1"/>
</dbReference>
<evidence type="ECO:0000259" key="5">
    <source>
        <dbReference type="Pfam" id="PF13609"/>
    </source>
</evidence>
<evidence type="ECO:0000256" key="2">
    <source>
        <dbReference type="ARBA" id="ARBA00022729"/>
    </source>
</evidence>
<feature type="signal peptide" evidence="4">
    <location>
        <begin position="1"/>
        <end position="18"/>
    </location>
</feature>
<dbReference type="PANTHER" id="PTHR34501">
    <property type="entry name" value="PROTEIN YDDL-RELATED"/>
    <property type="match status" value="1"/>
</dbReference>
<dbReference type="EMBL" id="FRFG01000080">
    <property type="protein sequence ID" value="SHO58831.1"/>
    <property type="molecule type" value="Genomic_DNA"/>
</dbReference>
<feature type="domain" description="Porin" evidence="5">
    <location>
        <begin position="6"/>
        <end position="300"/>
    </location>
</feature>
<reference evidence="7" key="1">
    <citation type="submission" date="2016-12" db="EMBL/GenBank/DDBJ databases">
        <authorList>
            <person name="Rodrigo-Torres L."/>
            <person name="Arahal R.D."/>
            <person name="Lucena T."/>
        </authorList>
    </citation>
    <scope>NUCLEOTIDE SEQUENCE [LARGE SCALE GENOMIC DNA]</scope>
</reference>
<protein>
    <submittedName>
        <fullName evidence="6">Porin-like protein H</fullName>
    </submittedName>
</protein>
<dbReference type="InterPro" id="IPR033900">
    <property type="entry name" value="Gram_neg_porin_domain"/>
</dbReference>
<dbReference type="GO" id="GO:0009279">
    <property type="term" value="C:cell outer membrane"/>
    <property type="evidence" value="ECO:0007669"/>
    <property type="project" value="UniProtKB-SubCell"/>
</dbReference>
<dbReference type="Pfam" id="PF13609">
    <property type="entry name" value="Porin_4"/>
    <property type="match status" value="1"/>
</dbReference>
<evidence type="ECO:0000313" key="7">
    <source>
        <dbReference type="Proteomes" id="UP000184600"/>
    </source>
</evidence>
<evidence type="ECO:0000313" key="6">
    <source>
        <dbReference type="EMBL" id="SHO58831.1"/>
    </source>
</evidence>
<name>A0A1M7Z1S4_9VIBR</name>
<gene>
    <name evidence="6" type="primary">ompH_2</name>
    <name evidence="6" type="ORF">VQ7734_04603</name>
</gene>
<proteinExistence type="predicted"/>
<keyword evidence="7" id="KW-1185">Reference proteome</keyword>
<dbReference type="GO" id="GO:0015288">
    <property type="term" value="F:porin activity"/>
    <property type="evidence" value="ECO:0007669"/>
    <property type="project" value="InterPro"/>
</dbReference>
<keyword evidence="2 4" id="KW-0732">Signal</keyword>